<feature type="region of interest" description="Disordered" evidence="1">
    <location>
        <begin position="145"/>
        <end position="177"/>
    </location>
</feature>
<evidence type="ECO:0000259" key="3">
    <source>
        <dbReference type="Pfam" id="PF13193"/>
    </source>
</evidence>
<evidence type="ECO:0000313" key="5">
    <source>
        <dbReference type="Proteomes" id="UP001649230"/>
    </source>
</evidence>
<sequence length="540" mass="60878">MSHRLSLWGLMEAAFHKHAARPALSYSDGTTLRYGEMGAYVRSLADQLREQLPFGARVAILENRPVDEACLVLACLSLNMVIVPLAAKYGEARCVQIIQQTRPHVLVTLSEHGLGAGLQAACAEAGTKVVVPALARQEEYDANRAEVSMHRESLSSGETLSRTTPAEAHTEDAEAQLSDMPQVPPSFIMYTSGSTGQPKGAVLTYDNIQSNMEDIQQYFELNADDHILINRSLSHASVLTGEFLLGCACGAQMTFYDEPFVPRRLASFMEQRHITVFCSTPTIFYQMAMDKVERRLPELRKVALMGEYLHKQVALTISEKYRHVQFYMLYGQTEASPRVTYLPPEHFGWKESCIGSPMVSMQADVVDDLGRSCRTGEDGELILKGPNIFWGYWNNPELTERKLRDGWLYTGDMVRRGEDGYLYIIGRKDDMIIRAGMNIYPKEIEDVLLEDRRIKQAVAYGVPDPRYGQKIHISVVSHSELEEPLSVMEIMEICKGRLASYQLPDIIRIVDEIPRNAAGKIVRRQIIEDRTTNLNLKECY</sequence>
<dbReference type="InterPro" id="IPR045851">
    <property type="entry name" value="AMP-bd_C_sf"/>
</dbReference>
<dbReference type="InterPro" id="IPR000873">
    <property type="entry name" value="AMP-dep_synth/lig_dom"/>
</dbReference>
<dbReference type="PANTHER" id="PTHR43767">
    <property type="entry name" value="LONG-CHAIN-FATTY-ACID--COA LIGASE"/>
    <property type="match status" value="1"/>
</dbReference>
<name>A0ABY3SNC9_9BACL</name>
<feature type="domain" description="AMP-dependent synthetase/ligase" evidence="2">
    <location>
        <begin position="13"/>
        <end position="393"/>
    </location>
</feature>
<feature type="compositionally biased region" description="Polar residues" evidence="1">
    <location>
        <begin position="154"/>
        <end position="164"/>
    </location>
</feature>
<dbReference type="InterPro" id="IPR025110">
    <property type="entry name" value="AMP-bd_C"/>
</dbReference>
<keyword evidence="4" id="KW-0436">Ligase</keyword>
<dbReference type="Pfam" id="PF13193">
    <property type="entry name" value="AMP-binding_C"/>
    <property type="match status" value="1"/>
</dbReference>
<dbReference type="PANTHER" id="PTHR43767:SF1">
    <property type="entry name" value="NONRIBOSOMAL PEPTIDE SYNTHASE PES1 (EUROFUNG)-RELATED"/>
    <property type="match status" value="1"/>
</dbReference>
<dbReference type="GO" id="GO:0016874">
    <property type="term" value="F:ligase activity"/>
    <property type="evidence" value="ECO:0007669"/>
    <property type="project" value="UniProtKB-KW"/>
</dbReference>
<evidence type="ECO:0000256" key="1">
    <source>
        <dbReference type="SAM" id="MobiDB-lite"/>
    </source>
</evidence>
<dbReference type="Proteomes" id="UP001649230">
    <property type="component" value="Chromosome"/>
</dbReference>
<feature type="domain" description="AMP-binding enzyme C-terminal" evidence="3">
    <location>
        <begin position="443"/>
        <end position="520"/>
    </location>
</feature>
<proteinExistence type="predicted"/>
<dbReference type="Pfam" id="PF00501">
    <property type="entry name" value="AMP-binding"/>
    <property type="match status" value="1"/>
</dbReference>
<reference evidence="4 5" key="1">
    <citation type="journal article" date="2024" name="Int. J. Syst. Evol. Microbiol.">
        <title>Paenibacillus hexagrammi sp. nov., a novel bacterium isolated from the gut content of Hexagrammos agrammus.</title>
        <authorList>
            <person name="Jung H.K."/>
            <person name="Kim D.G."/>
            <person name="Zin H."/>
            <person name="Park J."/>
            <person name="Jung H."/>
            <person name="Kim Y.O."/>
            <person name="Kong H.J."/>
            <person name="Kim J.W."/>
            <person name="Kim Y.S."/>
        </authorList>
    </citation>
    <scope>NUCLEOTIDE SEQUENCE [LARGE SCALE GENOMIC DNA]</scope>
    <source>
        <strain evidence="4 5">YPD9-1</strain>
    </source>
</reference>
<dbReference type="InterPro" id="IPR050237">
    <property type="entry name" value="ATP-dep_AMP-bd_enzyme"/>
</dbReference>
<accession>A0ABY3SNC9</accession>
<gene>
    <name evidence="4" type="ORF">L0M14_04740</name>
</gene>
<dbReference type="Gene3D" id="3.40.50.12780">
    <property type="entry name" value="N-terminal domain of ligase-like"/>
    <property type="match status" value="1"/>
</dbReference>
<evidence type="ECO:0000313" key="4">
    <source>
        <dbReference type="EMBL" id="UJF34497.1"/>
    </source>
</evidence>
<dbReference type="InterPro" id="IPR020845">
    <property type="entry name" value="AMP-binding_CS"/>
</dbReference>
<dbReference type="SUPFAM" id="SSF56801">
    <property type="entry name" value="Acetyl-CoA synthetase-like"/>
    <property type="match status" value="1"/>
</dbReference>
<dbReference type="EMBL" id="CP090978">
    <property type="protein sequence ID" value="UJF34497.1"/>
    <property type="molecule type" value="Genomic_DNA"/>
</dbReference>
<organism evidence="4 5">
    <name type="scientific">Paenibacillus hexagrammi</name>
    <dbReference type="NCBI Taxonomy" id="2908839"/>
    <lineage>
        <taxon>Bacteria</taxon>
        <taxon>Bacillati</taxon>
        <taxon>Bacillota</taxon>
        <taxon>Bacilli</taxon>
        <taxon>Bacillales</taxon>
        <taxon>Paenibacillaceae</taxon>
        <taxon>Paenibacillus</taxon>
    </lineage>
</organism>
<evidence type="ECO:0000259" key="2">
    <source>
        <dbReference type="Pfam" id="PF00501"/>
    </source>
</evidence>
<protein>
    <submittedName>
        <fullName evidence="4">Acyl--CoA ligase</fullName>
    </submittedName>
</protein>
<dbReference type="PROSITE" id="PS00455">
    <property type="entry name" value="AMP_BINDING"/>
    <property type="match status" value="1"/>
</dbReference>
<keyword evidence="5" id="KW-1185">Reference proteome</keyword>
<dbReference type="InterPro" id="IPR042099">
    <property type="entry name" value="ANL_N_sf"/>
</dbReference>
<dbReference type="RefSeq" id="WP_235121071.1">
    <property type="nucleotide sequence ID" value="NZ_CP090978.1"/>
</dbReference>
<dbReference type="Gene3D" id="3.30.300.30">
    <property type="match status" value="1"/>
</dbReference>